<comment type="subcellular location">
    <subcellularLocation>
        <location evidence="1">Secreted</location>
    </subcellularLocation>
</comment>
<dbReference type="SMART" id="SM00186">
    <property type="entry name" value="FBG"/>
    <property type="match status" value="1"/>
</dbReference>
<keyword evidence="2" id="KW-0964">Secreted</keyword>
<keyword evidence="3" id="KW-0732">Signal</keyword>
<dbReference type="AlphaFoldDB" id="A0A3B4YPS7"/>
<keyword evidence="6" id="KW-0325">Glycoprotein</keyword>
<dbReference type="Ensembl" id="ENSSLDT00000033452.1">
    <property type="protein sequence ID" value="ENSSLDP00000032530.1"/>
    <property type="gene ID" value="ENSSLDG00000024964.1"/>
</dbReference>
<dbReference type="InterPro" id="IPR036056">
    <property type="entry name" value="Fibrinogen-like_C"/>
</dbReference>
<dbReference type="InterPro" id="IPR037579">
    <property type="entry name" value="FIB_ANG-like"/>
</dbReference>
<evidence type="ECO:0000313" key="9">
    <source>
        <dbReference type="Proteomes" id="UP000261360"/>
    </source>
</evidence>
<feature type="domain" description="Fibrinogen C-terminal" evidence="7">
    <location>
        <begin position="26"/>
        <end position="140"/>
    </location>
</feature>
<dbReference type="Pfam" id="PF00147">
    <property type="entry name" value="Fibrinogen_C"/>
    <property type="match status" value="1"/>
</dbReference>
<dbReference type="Proteomes" id="UP000261360">
    <property type="component" value="Unplaced"/>
</dbReference>
<evidence type="ECO:0000256" key="1">
    <source>
        <dbReference type="ARBA" id="ARBA00004613"/>
    </source>
</evidence>
<accession>A0A3B4YPS7</accession>
<evidence type="ECO:0000256" key="3">
    <source>
        <dbReference type="ARBA" id="ARBA00022729"/>
    </source>
</evidence>
<dbReference type="GeneTree" id="ENSGT00940000165491"/>
<protein>
    <recommendedName>
        <fullName evidence="7">Fibrinogen C-terminal domain-containing protein</fullName>
    </recommendedName>
</protein>
<dbReference type="STRING" id="1841481.ENSSLDP00000032530"/>
<dbReference type="PROSITE" id="PS51406">
    <property type="entry name" value="FIBRINOGEN_C_2"/>
    <property type="match status" value="1"/>
</dbReference>
<evidence type="ECO:0000256" key="6">
    <source>
        <dbReference type="ARBA" id="ARBA00023180"/>
    </source>
</evidence>
<reference evidence="8" key="2">
    <citation type="submission" date="2025-09" db="UniProtKB">
        <authorList>
            <consortium name="Ensembl"/>
        </authorList>
    </citation>
    <scope>IDENTIFICATION</scope>
</reference>
<name>A0A3B4YPS7_SERLL</name>
<reference evidence="8" key="1">
    <citation type="submission" date="2025-08" db="UniProtKB">
        <authorList>
            <consortium name="Ensembl"/>
        </authorList>
    </citation>
    <scope>IDENTIFICATION</scope>
</reference>
<organism evidence="8 9">
    <name type="scientific">Seriola lalandi dorsalis</name>
    <dbReference type="NCBI Taxonomy" id="1841481"/>
    <lineage>
        <taxon>Eukaryota</taxon>
        <taxon>Metazoa</taxon>
        <taxon>Chordata</taxon>
        <taxon>Craniata</taxon>
        <taxon>Vertebrata</taxon>
        <taxon>Euteleostomi</taxon>
        <taxon>Actinopterygii</taxon>
        <taxon>Neopterygii</taxon>
        <taxon>Teleostei</taxon>
        <taxon>Neoteleostei</taxon>
        <taxon>Acanthomorphata</taxon>
        <taxon>Carangaria</taxon>
        <taxon>Carangiformes</taxon>
        <taxon>Carangidae</taxon>
        <taxon>Seriola</taxon>
    </lineage>
</organism>
<dbReference type="PANTHER" id="PTHR47221:SF6">
    <property type="entry name" value="FIBRINOGEN ALPHA CHAIN"/>
    <property type="match status" value="1"/>
</dbReference>
<dbReference type="InterPro" id="IPR014716">
    <property type="entry name" value="Fibrinogen_a/b/g_C_1"/>
</dbReference>
<evidence type="ECO:0000256" key="5">
    <source>
        <dbReference type="ARBA" id="ARBA00023157"/>
    </source>
</evidence>
<proteinExistence type="predicted"/>
<dbReference type="Gene3D" id="3.90.215.10">
    <property type="entry name" value="Gamma Fibrinogen, chain A, domain 1"/>
    <property type="match status" value="1"/>
</dbReference>
<keyword evidence="9" id="KW-1185">Reference proteome</keyword>
<evidence type="ECO:0000259" key="7">
    <source>
        <dbReference type="PROSITE" id="PS51406"/>
    </source>
</evidence>
<sequence>VCLSSSLLGVCLCRVLMSGMTLVFIEEFLDVYAICGSVKSRLYNIKVFAVAQAKCDMETAGGGWTVIQNRQDGSLDFNRTWQEYREGFGSPQGEHWLGNAALYALTSSSQHQLRIELEDWHQQRRHATYNNFKVASEAQR</sequence>
<dbReference type="SUPFAM" id="SSF56496">
    <property type="entry name" value="Fibrinogen C-terminal domain-like"/>
    <property type="match status" value="1"/>
</dbReference>
<keyword evidence="4" id="KW-0175">Coiled coil</keyword>
<dbReference type="InterPro" id="IPR002181">
    <property type="entry name" value="Fibrinogen_a/b/g_C_dom"/>
</dbReference>
<dbReference type="GO" id="GO:0007596">
    <property type="term" value="P:blood coagulation"/>
    <property type="evidence" value="ECO:0007669"/>
    <property type="project" value="InterPro"/>
</dbReference>
<evidence type="ECO:0000256" key="2">
    <source>
        <dbReference type="ARBA" id="ARBA00022525"/>
    </source>
</evidence>
<evidence type="ECO:0000256" key="4">
    <source>
        <dbReference type="ARBA" id="ARBA00023054"/>
    </source>
</evidence>
<dbReference type="PANTHER" id="PTHR47221">
    <property type="entry name" value="FIBRINOGEN ALPHA CHAIN"/>
    <property type="match status" value="1"/>
</dbReference>
<dbReference type="GO" id="GO:0005576">
    <property type="term" value="C:extracellular region"/>
    <property type="evidence" value="ECO:0007669"/>
    <property type="project" value="UniProtKB-SubCell"/>
</dbReference>
<keyword evidence="5" id="KW-1015">Disulfide bond</keyword>
<evidence type="ECO:0000313" key="8">
    <source>
        <dbReference type="Ensembl" id="ENSSLDP00000032530.1"/>
    </source>
</evidence>